<evidence type="ECO:0000313" key="8">
    <source>
        <dbReference type="EMBL" id="KAK5096959.1"/>
    </source>
</evidence>
<comment type="caution">
    <text evidence="8">The sequence shown here is derived from an EMBL/GenBank/DDBJ whole genome shotgun (WGS) entry which is preliminary data.</text>
</comment>
<feature type="transmembrane region" description="Helical" evidence="6">
    <location>
        <begin position="106"/>
        <end position="125"/>
    </location>
</feature>
<feature type="domain" description="Major facilitator superfamily (MFS) profile" evidence="7">
    <location>
        <begin position="47"/>
        <end position="535"/>
    </location>
</feature>
<feature type="compositionally biased region" description="Basic and acidic residues" evidence="5">
    <location>
        <begin position="538"/>
        <end position="551"/>
    </location>
</feature>
<protein>
    <recommendedName>
        <fullName evidence="7">Major facilitator superfamily (MFS) profile domain-containing protein</fullName>
    </recommendedName>
</protein>
<feature type="transmembrane region" description="Helical" evidence="6">
    <location>
        <begin position="267"/>
        <end position="289"/>
    </location>
</feature>
<evidence type="ECO:0000256" key="4">
    <source>
        <dbReference type="ARBA" id="ARBA00023136"/>
    </source>
</evidence>
<organism evidence="8 9">
    <name type="scientific">Lithohypha guttulata</name>
    <dbReference type="NCBI Taxonomy" id="1690604"/>
    <lineage>
        <taxon>Eukaryota</taxon>
        <taxon>Fungi</taxon>
        <taxon>Dikarya</taxon>
        <taxon>Ascomycota</taxon>
        <taxon>Pezizomycotina</taxon>
        <taxon>Eurotiomycetes</taxon>
        <taxon>Chaetothyriomycetidae</taxon>
        <taxon>Chaetothyriales</taxon>
        <taxon>Trichomeriaceae</taxon>
        <taxon>Lithohypha</taxon>
    </lineage>
</organism>
<keyword evidence="2 6" id="KW-0812">Transmembrane</keyword>
<proteinExistence type="predicted"/>
<keyword evidence="3 6" id="KW-1133">Transmembrane helix</keyword>
<dbReference type="PANTHER" id="PTHR23501:SF6">
    <property type="entry name" value="MULTIDRUG TRANSPORTER, PUTATIVE (AFU_ORTHOLOGUE AFUA_3G14560)-RELATED"/>
    <property type="match status" value="1"/>
</dbReference>
<feature type="transmembrane region" description="Helical" evidence="6">
    <location>
        <begin position="41"/>
        <end position="62"/>
    </location>
</feature>
<dbReference type="InterPro" id="IPR011701">
    <property type="entry name" value="MFS"/>
</dbReference>
<reference evidence="8 9" key="1">
    <citation type="submission" date="2023-08" db="EMBL/GenBank/DDBJ databases">
        <title>Black Yeasts Isolated from many extreme environments.</title>
        <authorList>
            <person name="Coleine C."/>
            <person name="Stajich J.E."/>
            <person name="Selbmann L."/>
        </authorList>
    </citation>
    <scope>NUCLEOTIDE SEQUENCE [LARGE SCALE GENOMIC DNA]</scope>
    <source>
        <strain evidence="8 9">CCFEE 5885</strain>
    </source>
</reference>
<evidence type="ECO:0000256" key="5">
    <source>
        <dbReference type="SAM" id="MobiDB-lite"/>
    </source>
</evidence>
<evidence type="ECO:0000256" key="2">
    <source>
        <dbReference type="ARBA" id="ARBA00022692"/>
    </source>
</evidence>
<dbReference type="InterPro" id="IPR020846">
    <property type="entry name" value="MFS_dom"/>
</dbReference>
<feature type="transmembrane region" description="Helical" evidence="6">
    <location>
        <begin position="137"/>
        <end position="158"/>
    </location>
</feature>
<feature type="transmembrane region" description="Helical" evidence="6">
    <location>
        <begin position="170"/>
        <end position="192"/>
    </location>
</feature>
<dbReference type="PANTHER" id="PTHR23501">
    <property type="entry name" value="MAJOR FACILITATOR SUPERFAMILY"/>
    <property type="match status" value="1"/>
</dbReference>
<dbReference type="SUPFAM" id="SSF103473">
    <property type="entry name" value="MFS general substrate transporter"/>
    <property type="match status" value="1"/>
</dbReference>
<accession>A0ABR0KHU9</accession>
<feature type="transmembrane region" description="Helical" evidence="6">
    <location>
        <begin position="368"/>
        <end position="386"/>
    </location>
</feature>
<comment type="subcellular location">
    <subcellularLocation>
        <location evidence="1">Membrane</location>
        <topology evidence="1">Multi-pass membrane protein</topology>
    </subcellularLocation>
</comment>
<evidence type="ECO:0000256" key="1">
    <source>
        <dbReference type="ARBA" id="ARBA00004141"/>
    </source>
</evidence>
<keyword evidence="9" id="KW-1185">Reference proteome</keyword>
<dbReference type="PROSITE" id="PS50850">
    <property type="entry name" value="MFS"/>
    <property type="match status" value="1"/>
</dbReference>
<evidence type="ECO:0000256" key="6">
    <source>
        <dbReference type="SAM" id="Phobius"/>
    </source>
</evidence>
<feature type="transmembrane region" description="Helical" evidence="6">
    <location>
        <begin position="310"/>
        <end position="330"/>
    </location>
</feature>
<feature type="transmembrane region" description="Helical" evidence="6">
    <location>
        <begin position="342"/>
        <end position="361"/>
    </location>
</feature>
<feature type="transmembrane region" description="Helical" evidence="6">
    <location>
        <begin position="513"/>
        <end position="534"/>
    </location>
</feature>
<feature type="compositionally biased region" description="Basic and acidic residues" evidence="5">
    <location>
        <begin position="26"/>
        <end position="36"/>
    </location>
</feature>
<evidence type="ECO:0000313" key="9">
    <source>
        <dbReference type="Proteomes" id="UP001345013"/>
    </source>
</evidence>
<feature type="transmembrane region" description="Helical" evidence="6">
    <location>
        <begin position="241"/>
        <end position="261"/>
    </location>
</feature>
<name>A0ABR0KHU9_9EURO</name>
<dbReference type="Proteomes" id="UP001345013">
    <property type="component" value="Unassembled WGS sequence"/>
</dbReference>
<feature type="region of interest" description="Disordered" evidence="5">
    <location>
        <begin position="537"/>
        <end position="561"/>
    </location>
</feature>
<sequence>MATLDPNMPDSERQPLLSRTSTAYDSEARSVKQDEQKRTSALRSTALGLSVFVLIFILTSNISLMTTIQSPIAEELGASSEVTWFNSAYLIAVTSLTPVSGKLCQIFTAPVYLLASIIIQAIGILTTSQARSIHVFLVGRAVTGVGSAAVTPVAFILVTKLAPTKRRGIFFGLVNTGYTTGLACGAIIAGALEPVLGWRTVFLVQIPVTVTAALVAFAMIPREEKVDIDENDSMARKLARIDYFGVLTLLITLVLLLYTLASPKIDFRAVTLSVAMLFLFVLVEFRWAAEPIVPPSIMTSRANIFSGTSVVGVMTARWAILFYTPVYAIAVRGWKPSAAGALLVPTNAGFAIGGLIAGFFHIRRTGSFYTPSLICFALFAVVQFVVSQLCTPTSAIGLYIGALFCNGFVVGALLNYSLAHLLHMTPISQHVIVIPFNATFRSFSGSFGSAIAGGYFLRTLYRNLDQGFKSIGMPHNEELVRKLLGSPLLVQKLEGDERLVAIDAYTGAIKATFLAGVGLAIVMLIVQAGVGWVAPDENGDKPVRSDRDDLQRVISGEPATS</sequence>
<evidence type="ECO:0000256" key="3">
    <source>
        <dbReference type="ARBA" id="ARBA00022989"/>
    </source>
</evidence>
<dbReference type="InterPro" id="IPR036259">
    <property type="entry name" value="MFS_trans_sf"/>
</dbReference>
<feature type="transmembrane region" description="Helical" evidence="6">
    <location>
        <begin position="398"/>
        <end position="418"/>
    </location>
</feature>
<dbReference type="Pfam" id="PF07690">
    <property type="entry name" value="MFS_1"/>
    <property type="match status" value="1"/>
</dbReference>
<feature type="transmembrane region" description="Helical" evidence="6">
    <location>
        <begin position="198"/>
        <end position="220"/>
    </location>
</feature>
<feature type="transmembrane region" description="Helical" evidence="6">
    <location>
        <begin position="82"/>
        <end position="99"/>
    </location>
</feature>
<feature type="region of interest" description="Disordered" evidence="5">
    <location>
        <begin position="1"/>
        <end position="36"/>
    </location>
</feature>
<evidence type="ECO:0000259" key="7">
    <source>
        <dbReference type="PROSITE" id="PS50850"/>
    </source>
</evidence>
<dbReference type="Gene3D" id="1.20.1250.20">
    <property type="entry name" value="MFS general substrate transporter like domains"/>
    <property type="match status" value="2"/>
</dbReference>
<dbReference type="EMBL" id="JAVRRG010000020">
    <property type="protein sequence ID" value="KAK5096959.1"/>
    <property type="molecule type" value="Genomic_DNA"/>
</dbReference>
<gene>
    <name evidence="8" type="ORF">LTR24_002400</name>
</gene>
<keyword evidence="4 6" id="KW-0472">Membrane</keyword>